<name>A0ABR8Q1D6_9CLOT</name>
<evidence type="ECO:0000313" key="1">
    <source>
        <dbReference type="EMBL" id="MBD7914232.1"/>
    </source>
</evidence>
<dbReference type="RefSeq" id="WP_191748663.1">
    <property type="nucleotide sequence ID" value="NZ_JACSQZ010000008.1"/>
</dbReference>
<sequence length="77" mass="8806">MEVGLKESVINQMKKVIKKEIVPGAVIIFDKDDKYKYIVMDLFIGDEGKINARLKNEHGLMSYPALSERLTVVGFYK</sequence>
<comment type="caution">
    <text evidence="1">The sequence shown here is derived from an EMBL/GenBank/DDBJ whole genome shotgun (WGS) entry which is preliminary data.</text>
</comment>
<gene>
    <name evidence="1" type="ORF">H9660_03645</name>
</gene>
<accession>A0ABR8Q1D6</accession>
<protein>
    <recommendedName>
        <fullName evidence="3">TNase-like domain-containing protein</fullName>
    </recommendedName>
</protein>
<evidence type="ECO:0008006" key="3">
    <source>
        <dbReference type="Google" id="ProtNLM"/>
    </source>
</evidence>
<dbReference type="EMBL" id="JACSQZ010000008">
    <property type="protein sequence ID" value="MBD7914232.1"/>
    <property type="molecule type" value="Genomic_DNA"/>
</dbReference>
<organism evidence="1 2">
    <name type="scientific">Clostridium gallinarum</name>
    <dbReference type="NCBI Taxonomy" id="2762246"/>
    <lineage>
        <taxon>Bacteria</taxon>
        <taxon>Bacillati</taxon>
        <taxon>Bacillota</taxon>
        <taxon>Clostridia</taxon>
        <taxon>Eubacteriales</taxon>
        <taxon>Clostridiaceae</taxon>
        <taxon>Clostridium</taxon>
    </lineage>
</organism>
<proteinExistence type="predicted"/>
<evidence type="ECO:0000313" key="2">
    <source>
        <dbReference type="Proteomes" id="UP000640335"/>
    </source>
</evidence>
<keyword evidence="2" id="KW-1185">Reference proteome</keyword>
<reference evidence="1 2" key="1">
    <citation type="submission" date="2020-08" db="EMBL/GenBank/DDBJ databases">
        <title>A Genomic Blueprint of the Chicken Gut Microbiome.</title>
        <authorList>
            <person name="Gilroy R."/>
            <person name="Ravi A."/>
            <person name="Getino M."/>
            <person name="Pursley I."/>
            <person name="Horton D.L."/>
            <person name="Alikhan N.-F."/>
            <person name="Baker D."/>
            <person name="Gharbi K."/>
            <person name="Hall N."/>
            <person name="Watson M."/>
            <person name="Adriaenssens E.M."/>
            <person name="Foster-Nyarko E."/>
            <person name="Jarju S."/>
            <person name="Secka A."/>
            <person name="Antonio M."/>
            <person name="Oren A."/>
            <person name="Chaudhuri R."/>
            <person name="La Ragione R.M."/>
            <person name="Hildebrand F."/>
            <person name="Pallen M.J."/>
        </authorList>
    </citation>
    <scope>NUCLEOTIDE SEQUENCE [LARGE SCALE GENOMIC DNA]</scope>
    <source>
        <strain evidence="1 2">Sa3CUN1</strain>
    </source>
</reference>
<dbReference type="Proteomes" id="UP000640335">
    <property type="component" value="Unassembled WGS sequence"/>
</dbReference>